<reference evidence="2 3" key="1">
    <citation type="submission" date="2019-07" db="EMBL/GenBank/DDBJ databases">
        <title>Caenimonas sedimenti sp. nov., isolated from activated sludge.</title>
        <authorList>
            <person name="Xu J."/>
        </authorList>
    </citation>
    <scope>NUCLEOTIDE SEQUENCE [LARGE SCALE GENOMIC DNA]</scope>
    <source>
        <strain evidence="2 3">HX-9-20</strain>
    </source>
</reference>
<protein>
    <submittedName>
        <fullName evidence="2">AIPR family protein</fullName>
    </submittedName>
</protein>
<evidence type="ECO:0000313" key="3">
    <source>
        <dbReference type="Proteomes" id="UP000318199"/>
    </source>
</evidence>
<comment type="caution">
    <text evidence="2">The sequence shown here is derived from an EMBL/GenBank/DDBJ whole genome shotgun (WGS) entry which is preliminary data.</text>
</comment>
<dbReference type="InterPro" id="IPR018891">
    <property type="entry name" value="AIPR_C"/>
</dbReference>
<sequence>MDIVTASLLGEFVKEHGLEALKEDSQFEHFCTYAVVHRSFSGETFNTHDLVVGAGGDTGIDAIAIFVNGTLITDMDQLEELCSLSGQLDVAFVFVQAERSSSFDAMKIGNLGFGVADFFSQDPKLKRNDRVIASAEMAQMLFARSSKFSPGNPVVRMFYLTTGKWVDETDLVNRQEAQCKDLYSTEAFRDVTFESFGAARLQKLYRETRNVVNRDFEFKHNVSVPSSEGVQEAFIGYLPWSQFLRIVADDAGTSVNSTLFFDNVRDWLGETPVNSEIKGTLESPRKARFALMNNGVTIIARAMKRTSDTFHISDYSIVNGCQTSNALFAARESLDDSVSVPIRLIHTQDEEIINDIIRSTNLQTPVTEEQFFGLQEFPKQLEQYFQSAQDPQRKLYFERRDRQYDRLSIEKTRIVTNRDMVKAFASMFLNEPHSATRSYGSLRERVGGQIYAKDSRMEPYLLAALALYKLEFMFRNGKVEPRFKPARFHIIMAVRIIAAGWKMPSMNSNQMEKYCAPVIDQLWTNPDTLITKAVQAIQLVANDNMDRDNIRTEQFTHGVINYLLA</sequence>
<dbReference type="Proteomes" id="UP000318199">
    <property type="component" value="Unassembled WGS sequence"/>
</dbReference>
<evidence type="ECO:0000313" key="2">
    <source>
        <dbReference type="EMBL" id="TWO67790.1"/>
    </source>
</evidence>
<dbReference type="OrthoDB" id="9806213at2"/>
<evidence type="ECO:0000259" key="1">
    <source>
        <dbReference type="Pfam" id="PF10592"/>
    </source>
</evidence>
<organism evidence="2 3">
    <name type="scientific">Caenimonas sedimenti</name>
    <dbReference type="NCBI Taxonomy" id="2596921"/>
    <lineage>
        <taxon>Bacteria</taxon>
        <taxon>Pseudomonadati</taxon>
        <taxon>Pseudomonadota</taxon>
        <taxon>Betaproteobacteria</taxon>
        <taxon>Burkholderiales</taxon>
        <taxon>Comamonadaceae</taxon>
        <taxon>Caenimonas</taxon>
    </lineage>
</organism>
<dbReference type="Pfam" id="PF10592">
    <property type="entry name" value="AIPR"/>
    <property type="match status" value="1"/>
</dbReference>
<feature type="domain" description="Abortive phage infection protein C-terminal" evidence="1">
    <location>
        <begin position="260"/>
        <end position="446"/>
    </location>
</feature>
<accession>A0A562ZGT7</accession>
<name>A0A562ZGT7_9BURK</name>
<keyword evidence="3" id="KW-1185">Reference proteome</keyword>
<dbReference type="EMBL" id="VOBQ01000023">
    <property type="protein sequence ID" value="TWO67790.1"/>
    <property type="molecule type" value="Genomic_DNA"/>
</dbReference>
<proteinExistence type="predicted"/>
<gene>
    <name evidence="2" type="ORF">FN976_25740</name>
</gene>
<dbReference type="AlphaFoldDB" id="A0A562ZGT7"/>
<dbReference type="RefSeq" id="WP_145896342.1">
    <property type="nucleotide sequence ID" value="NZ_VOBQ01000023.1"/>
</dbReference>